<gene>
    <name evidence="2" type="ORF">PTSG_12802</name>
</gene>
<dbReference type="RefSeq" id="XP_004990221.1">
    <property type="nucleotide sequence ID" value="XM_004990164.1"/>
</dbReference>
<feature type="region of interest" description="Disordered" evidence="1">
    <location>
        <begin position="542"/>
        <end position="709"/>
    </location>
</feature>
<feature type="compositionally biased region" description="Acidic residues" evidence="1">
    <location>
        <begin position="488"/>
        <end position="500"/>
    </location>
</feature>
<dbReference type="GeneID" id="16070775"/>
<keyword evidence="3" id="KW-1185">Reference proteome</keyword>
<feature type="compositionally biased region" description="Basic and acidic residues" evidence="1">
    <location>
        <begin position="112"/>
        <end position="136"/>
    </location>
</feature>
<feature type="region of interest" description="Disordered" evidence="1">
    <location>
        <begin position="1"/>
        <end position="61"/>
    </location>
</feature>
<feature type="compositionally biased region" description="Acidic residues" evidence="1">
    <location>
        <begin position="15"/>
        <end position="27"/>
    </location>
</feature>
<reference evidence="2" key="1">
    <citation type="submission" date="2009-08" db="EMBL/GenBank/DDBJ databases">
        <title>Annotation of Salpingoeca rosetta.</title>
        <authorList>
            <consortium name="The Broad Institute Genome Sequencing Platform"/>
            <person name="Russ C."/>
            <person name="Cuomo C."/>
            <person name="Burger G."/>
            <person name="Gray M.W."/>
            <person name="Holland P.W.H."/>
            <person name="King N."/>
            <person name="Lang F.B.F."/>
            <person name="Roger A.J."/>
            <person name="Ruiz-Trillo I."/>
            <person name="Young S.K."/>
            <person name="Zeng Q."/>
            <person name="Gargeya S."/>
            <person name="Alvarado L."/>
            <person name="Berlin A."/>
            <person name="Chapman S.B."/>
            <person name="Chen Z."/>
            <person name="Freedman E."/>
            <person name="Gellesch M."/>
            <person name="Goldberg J."/>
            <person name="Griggs A."/>
            <person name="Gujja S."/>
            <person name="Heilman E."/>
            <person name="Heiman D."/>
            <person name="Howarth C."/>
            <person name="Mehta T."/>
            <person name="Neiman D."/>
            <person name="Pearson M."/>
            <person name="Roberts A."/>
            <person name="Saif S."/>
            <person name="Shea T."/>
            <person name="Shenoy N."/>
            <person name="Sisk P."/>
            <person name="Stolte C."/>
            <person name="Sykes S."/>
            <person name="White J."/>
            <person name="Yandava C."/>
            <person name="Haas B."/>
            <person name="Nusbaum C."/>
            <person name="Birren B."/>
        </authorList>
    </citation>
    <scope>NUCLEOTIDE SEQUENCE [LARGE SCALE GENOMIC DNA]</scope>
    <source>
        <strain evidence="2">ATCC 50818</strain>
    </source>
</reference>
<feature type="compositionally biased region" description="Polar residues" evidence="1">
    <location>
        <begin position="205"/>
        <end position="215"/>
    </location>
</feature>
<dbReference type="Proteomes" id="UP000007799">
    <property type="component" value="Unassembled WGS sequence"/>
</dbReference>
<evidence type="ECO:0000256" key="1">
    <source>
        <dbReference type="SAM" id="MobiDB-lite"/>
    </source>
</evidence>
<evidence type="ECO:0000313" key="3">
    <source>
        <dbReference type="Proteomes" id="UP000007799"/>
    </source>
</evidence>
<feature type="compositionally biased region" description="Acidic residues" evidence="1">
    <location>
        <begin position="638"/>
        <end position="653"/>
    </location>
</feature>
<feature type="region of interest" description="Disordered" evidence="1">
    <location>
        <begin position="90"/>
        <end position="149"/>
    </location>
</feature>
<feature type="region of interest" description="Disordered" evidence="1">
    <location>
        <begin position="436"/>
        <end position="500"/>
    </location>
</feature>
<feature type="compositionally biased region" description="Acidic residues" evidence="1">
    <location>
        <begin position="690"/>
        <end position="709"/>
    </location>
</feature>
<dbReference type="AlphaFoldDB" id="F2UKU6"/>
<feature type="compositionally biased region" description="Acidic residues" evidence="1">
    <location>
        <begin position="616"/>
        <end position="629"/>
    </location>
</feature>
<dbReference type="PANTHER" id="PTHR48209">
    <property type="entry name" value="AGL056WP"/>
    <property type="match status" value="1"/>
</dbReference>
<feature type="compositionally biased region" description="Basic and acidic residues" evidence="1">
    <location>
        <begin position="473"/>
        <end position="487"/>
    </location>
</feature>
<organism evidence="3">
    <name type="scientific">Salpingoeca rosetta (strain ATCC 50818 / BSB-021)</name>
    <dbReference type="NCBI Taxonomy" id="946362"/>
    <lineage>
        <taxon>Eukaryota</taxon>
        <taxon>Choanoflagellata</taxon>
        <taxon>Craspedida</taxon>
        <taxon>Salpingoecidae</taxon>
        <taxon>Salpingoeca</taxon>
    </lineage>
</organism>
<dbReference type="InParanoid" id="F2UKU6"/>
<dbReference type="EMBL" id="GL832979">
    <property type="protein sequence ID" value="EGD77745.1"/>
    <property type="molecule type" value="Genomic_DNA"/>
</dbReference>
<feature type="compositionally biased region" description="Low complexity" evidence="1">
    <location>
        <begin position="187"/>
        <end position="197"/>
    </location>
</feature>
<feature type="compositionally biased region" description="Low complexity" evidence="1">
    <location>
        <begin position="574"/>
        <end position="599"/>
    </location>
</feature>
<proteinExistence type="predicted"/>
<protein>
    <submittedName>
        <fullName evidence="2">Uncharacterized protein</fullName>
    </submittedName>
</protein>
<accession>F2UKU6</accession>
<name>F2UKU6_SALR5</name>
<feature type="compositionally biased region" description="Acidic residues" evidence="1">
    <location>
        <begin position="137"/>
        <end position="149"/>
    </location>
</feature>
<feature type="region of interest" description="Disordered" evidence="1">
    <location>
        <begin position="179"/>
        <end position="275"/>
    </location>
</feature>
<dbReference type="KEGG" id="sre:PTSG_12802"/>
<sequence length="797" mass="84469">MVGQCIQGGIVSDSNLDDDDDDDDDGDDRAAYELAYVHGGDEGEYGAAAADHGSGGGDDAAGLAWRRRRLGGGVEVELGRAALLARALLSSTSQSRSSSVSSSAPVTTTATDTREQSTAEDGAGHRDGIDYDYDHENLDDDDDEEEEELNETIRHHVLGVPSQDGSKSMLERIRDTSRRLRTEEEAGTAAAANIAAGMPSKDSGDSQLESWYGSISSTSSGRGRAANRRNHDRVGRDAAAADDMTIADGRSGHGDGGGGGGGDHRAPPRQPSSDSLLQEFSDDLFVHAVILQQAEGVFDALPSNATLDSNVVNRLCLTIEECLRTTAASSTWPEACPDELESELAASVRGVMVKHLGSPVAACRARALQDIDSLLYDEMVFNKVIEQVDRSYQKEMAELRVAQAELLREETSLTKERRATMDKLSQDRQQRLQSLISASSKGDDDDDRGRDGGDVHGAPPLHYLPTLHDDDDGGRGSHGDNRGRTGADDGDEDGEEEEEADVAALHDLLFSQMLGAATAASADMGEGSHVITPDEFMTQHIQLPADGSGDDTRVHVNGRRVPQQPATDDAFVESSSSSSSSSPATAASVSPSTTAGTTTEPRPDEQGSSNARESGDGEAADADGEDADTPSDSRAEAETGEEDQEGGGDDDSEVVVVTADVEDDDFDHDMTVISARLSDAGLVSPQADGDGGDYDDEEEDGEEDEEDELVNGCQREAMAKYMFAMSELGEEESGADDTSGSPVLQQRHMNCDYRNTADDAQLHDLFAKIDAAAVEDDASAVHEAELTPDTLATPTDF</sequence>
<feature type="compositionally biased region" description="Low complexity" evidence="1">
    <location>
        <begin position="90"/>
        <end position="111"/>
    </location>
</feature>
<evidence type="ECO:0000313" key="2">
    <source>
        <dbReference type="EMBL" id="EGD77745.1"/>
    </source>
</evidence>
<dbReference type="PANTHER" id="PTHR48209:SF2">
    <property type="entry name" value="FI24008P1"/>
    <property type="match status" value="1"/>
</dbReference>